<evidence type="ECO:0000256" key="4">
    <source>
        <dbReference type="ARBA" id="ARBA00022989"/>
    </source>
</evidence>
<evidence type="ECO:0000256" key="2">
    <source>
        <dbReference type="ARBA" id="ARBA00022475"/>
    </source>
</evidence>
<comment type="subcellular location">
    <subcellularLocation>
        <location evidence="1">Cell membrane</location>
        <topology evidence="1">Single-pass membrane protein</topology>
    </subcellularLocation>
</comment>
<feature type="transmembrane region" description="Helical" evidence="6">
    <location>
        <begin position="34"/>
        <end position="57"/>
    </location>
</feature>
<accession>A0A2V1MZQ9</accession>
<gene>
    <name evidence="8" type="ORF">DCM90_04780</name>
</gene>
<proteinExistence type="predicted"/>
<reference evidence="8 9" key="1">
    <citation type="journal article" date="2018" name="Int. J. Syst. Evol. Microbiol.">
        <title>Lactobacillus bambusae sp. nov., isolated from a traditional fermented Ma-bamboo shoots of Taiwan.</title>
        <authorList>
            <person name="Wang L.-T."/>
        </authorList>
    </citation>
    <scope>NUCLEOTIDE SEQUENCE [LARGE SCALE GENOMIC DNA]</scope>
    <source>
        <strain evidence="8 9">BS-W1</strain>
    </source>
</reference>
<keyword evidence="3 6" id="KW-0812">Transmembrane</keyword>
<dbReference type="InterPro" id="IPR052027">
    <property type="entry name" value="PspC"/>
</dbReference>
<dbReference type="RefSeq" id="WP_109250200.1">
    <property type="nucleotide sequence ID" value="NZ_QCXQ01000002.1"/>
</dbReference>
<dbReference type="PANTHER" id="PTHR33885:SF3">
    <property type="entry name" value="PHAGE SHOCK PROTEIN C"/>
    <property type="match status" value="1"/>
</dbReference>
<sequence>MHIPIHRSANNAVIAGVIGGISAQYGWNATIARVIYVLLSMTVIFPGILVYLILWMLMESPIETD</sequence>
<dbReference type="OrthoDB" id="9815286at2"/>
<protein>
    <submittedName>
        <fullName evidence="8">PspC domain-containing protein</fullName>
    </submittedName>
</protein>
<evidence type="ECO:0000313" key="9">
    <source>
        <dbReference type="Proteomes" id="UP000245080"/>
    </source>
</evidence>
<dbReference type="InterPro" id="IPR007168">
    <property type="entry name" value="Phageshock_PspC_N"/>
</dbReference>
<keyword evidence="2" id="KW-1003">Cell membrane</keyword>
<evidence type="ECO:0000259" key="7">
    <source>
        <dbReference type="Pfam" id="PF04024"/>
    </source>
</evidence>
<evidence type="ECO:0000256" key="6">
    <source>
        <dbReference type="SAM" id="Phobius"/>
    </source>
</evidence>
<evidence type="ECO:0000256" key="1">
    <source>
        <dbReference type="ARBA" id="ARBA00004162"/>
    </source>
</evidence>
<dbReference type="PANTHER" id="PTHR33885">
    <property type="entry name" value="PHAGE SHOCK PROTEIN C"/>
    <property type="match status" value="1"/>
</dbReference>
<dbReference type="Proteomes" id="UP000245080">
    <property type="component" value="Unassembled WGS sequence"/>
</dbReference>
<dbReference type="EMBL" id="QCXQ01000002">
    <property type="protein sequence ID" value="PWG00253.1"/>
    <property type="molecule type" value="Genomic_DNA"/>
</dbReference>
<keyword evidence="5 6" id="KW-0472">Membrane</keyword>
<dbReference type="Pfam" id="PF04024">
    <property type="entry name" value="PspC"/>
    <property type="match status" value="1"/>
</dbReference>
<evidence type="ECO:0000256" key="3">
    <source>
        <dbReference type="ARBA" id="ARBA00022692"/>
    </source>
</evidence>
<comment type="caution">
    <text evidence="8">The sequence shown here is derived from an EMBL/GenBank/DDBJ whole genome shotgun (WGS) entry which is preliminary data.</text>
</comment>
<feature type="domain" description="Phage shock protein PspC N-terminal" evidence="7">
    <location>
        <begin position="5"/>
        <end position="59"/>
    </location>
</feature>
<keyword evidence="9" id="KW-1185">Reference proteome</keyword>
<dbReference type="AlphaFoldDB" id="A0A2V1MZQ9"/>
<keyword evidence="4 6" id="KW-1133">Transmembrane helix</keyword>
<organism evidence="8 9">
    <name type="scientific">Levilactobacillus bambusae</name>
    <dbReference type="NCBI Taxonomy" id="2024736"/>
    <lineage>
        <taxon>Bacteria</taxon>
        <taxon>Bacillati</taxon>
        <taxon>Bacillota</taxon>
        <taxon>Bacilli</taxon>
        <taxon>Lactobacillales</taxon>
        <taxon>Lactobacillaceae</taxon>
        <taxon>Levilactobacillus</taxon>
    </lineage>
</organism>
<dbReference type="GO" id="GO:0005886">
    <property type="term" value="C:plasma membrane"/>
    <property type="evidence" value="ECO:0007669"/>
    <property type="project" value="UniProtKB-SubCell"/>
</dbReference>
<evidence type="ECO:0000256" key="5">
    <source>
        <dbReference type="ARBA" id="ARBA00023136"/>
    </source>
</evidence>
<evidence type="ECO:0000313" key="8">
    <source>
        <dbReference type="EMBL" id="PWG00253.1"/>
    </source>
</evidence>
<name>A0A2V1MZQ9_9LACO</name>